<dbReference type="EMBL" id="NAJO01000010">
    <property type="protein sequence ID" value="OQO09700.1"/>
    <property type="molecule type" value="Genomic_DNA"/>
</dbReference>
<dbReference type="InParanoid" id="A0A1V8TE95"/>
<accession>A0A1V8TE95</accession>
<sequence length="107" mass="11862">MYSLRTTIARRAPTAARSFVPARSFQSFRPLAAAKESSLNADGRGEEVEHHKQEQLRKQKQGTNEYKEELASDSEVALKADRGETKDAKKDIADLQKATADAAQKKS</sequence>
<dbReference type="Proteomes" id="UP000192596">
    <property type="component" value="Unassembled WGS sequence"/>
</dbReference>
<protein>
    <submittedName>
        <fullName evidence="2">Uncharacterized protein</fullName>
    </submittedName>
</protein>
<dbReference type="AlphaFoldDB" id="A0A1V8TE95"/>
<reference evidence="3" key="1">
    <citation type="submission" date="2017-03" db="EMBL/GenBank/DDBJ databases">
        <title>Genomes of endolithic fungi from Antarctica.</title>
        <authorList>
            <person name="Coleine C."/>
            <person name="Masonjones S."/>
            <person name="Stajich J.E."/>
        </authorList>
    </citation>
    <scope>NUCLEOTIDE SEQUENCE [LARGE SCALE GENOMIC DNA]</scope>
    <source>
        <strain evidence="3">CCFEE 5527</strain>
    </source>
</reference>
<comment type="caution">
    <text evidence="2">The sequence shown here is derived from an EMBL/GenBank/DDBJ whole genome shotgun (WGS) entry which is preliminary data.</text>
</comment>
<feature type="region of interest" description="Disordered" evidence="1">
    <location>
        <begin position="36"/>
        <end position="107"/>
    </location>
</feature>
<evidence type="ECO:0000313" key="2">
    <source>
        <dbReference type="EMBL" id="OQO09700.1"/>
    </source>
</evidence>
<keyword evidence="3" id="KW-1185">Reference proteome</keyword>
<name>A0A1V8TE95_9PEZI</name>
<dbReference type="OrthoDB" id="529205at2759"/>
<evidence type="ECO:0000313" key="3">
    <source>
        <dbReference type="Proteomes" id="UP000192596"/>
    </source>
</evidence>
<gene>
    <name evidence="2" type="ORF">B0A48_05102</name>
</gene>
<feature type="compositionally biased region" description="Basic and acidic residues" evidence="1">
    <location>
        <begin position="43"/>
        <end position="57"/>
    </location>
</feature>
<evidence type="ECO:0000256" key="1">
    <source>
        <dbReference type="SAM" id="MobiDB-lite"/>
    </source>
</evidence>
<feature type="compositionally biased region" description="Basic and acidic residues" evidence="1">
    <location>
        <begin position="65"/>
        <end position="94"/>
    </location>
</feature>
<proteinExistence type="predicted"/>
<organism evidence="2 3">
    <name type="scientific">Cryoendolithus antarcticus</name>
    <dbReference type="NCBI Taxonomy" id="1507870"/>
    <lineage>
        <taxon>Eukaryota</taxon>
        <taxon>Fungi</taxon>
        <taxon>Dikarya</taxon>
        <taxon>Ascomycota</taxon>
        <taxon>Pezizomycotina</taxon>
        <taxon>Dothideomycetes</taxon>
        <taxon>Dothideomycetidae</taxon>
        <taxon>Cladosporiales</taxon>
        <taxon>Cladosporiaceae</taxon>
        <taxon>Cryoendolithus</taxon>
    </lineage>
</organism>